<comment type="caution">
    <text evidence="1">The sequence shown here is derived from an EMBL/GenBank/DDBJ whole genome shotgun (WGS) entry which is preliminary data.</text>
</comment>
<accession>A0A4R7DC81</accession>
<name>A0A4R7DC81_9SPHI</name>
<evidence type="ECO:0000313" key="2">
    <source>
        <dbReference type="Proteomes" id="UP000294752"/>
    </source>
</evidence>
<proteinExistence type="predicted"/>
<gene>
    <name evidence="1" type="ORF">B0I21_101401</name>
</gene>
<keyword evidence="2" id="KW-1185">Reference proteome</keyword>
<organism evidence="1 2">
    <name type="scientific">Sphingobacterium paludis</name>
    <dbReference type="NCBI Taxonomy" id="1476465"/>
    <lineage>
        <taxon>Bacteria</taxon>
        <taxon>Pseudomonadati</taxon>
        <taxon>Bacteroidota</taxon>
        <taxon>Sphingobacteriia</taxon>
        <taxon>Sphingobacteriales</taxon>
        <taxon>Sphingobacteriaceae</taxon>
        <taxon>Sphingobacterium</taxon>
    </lineage>
</organism>
<dbReference type="Pfam" id="PF20325">
    <property type="entry name" value="DUF6620"/>
    <property type="match status" value="1"/>
</dbReference>
<dbReference type="InterPro" id="IPR046728">
    <property type="entry name" value="DUF6620"/>
</dbReference>
<dbReference type="RefSeq" id="WP_133638638.1">
    <property type="nucleotide sequence ID" value="NZ_SNZV01000001.1"/>
</dbReference>
<sequence>METTDNPETLPERPYAENATHANLEKIQIQMSAFGMKNLEKLQIDRHFYEELAGAREAAYEHGIDGAQWMLDHYAINLADFQAVVIKWMTEQNTHYSSADIRHFAAYHQQKKTEYAHRFADGKNGSRPNNIDG</sequence>
<dbReference type="OrthoDB" id="8662267at2"/>
<dbReference type="Proteomes" id="UP000294752">
    <property type="component" value="Unassembled WGS sequence"/>
</dbReference>
<dbReference type="AlphaFoldDB" id="A0A4R7DC81"/>
<protein>
    <submittedName>
        <fullName evidence="1">Uncharacterized protein</fullName>
    </submittedName>
</protein>
<reference evidence="1 2" key="1">
    <citation type="submission" date="2019-03" db="EMBL/GenBank/DDBJ databases">
        <title>Genomic Encyclopedia of Type Strains, Phase III (KMG-III): the genomes of soil and plant-associated and newly described type strains.</title>
        <authorList>
            <person name="Whitman W."/>
        </authorList>
    </citation>
    <scope>NUCLEOTIDE SEQUENCE [LARGE SCALE GENOMIC DNA]</scope>
    <source>
        <strain evidence="1 2">CGMCC 1.12801</strain>
    </source>
</reference>
<evidence type="ECO:0000313" key="1">
    <source>
        <dbReference type="EMBL" id="TDS17534.1"/>
    </source>
</evidence>
<dbReference type="EMBL" id="SNZV01000001">
    <property type="protein sequence ID" value="TDS17534.1"/>
    <property type="molecule type" value="Genomic_DNA"/>
</dbReference>